<organism evidence="6 7">
    <name type="scientific">Reinekea blandensis MED297</name>
    <dbReference type="NCBI Taxonomy" id="314283"/>
    <lineage>
        <taxon>Bacteria</taxon>
        <taxon>Pseudomonadati</taxon>
        <taxon>Pseudomonadota</taxon>
        <taxon>Gammaproteobacteria</taxon>
        <taxon>Oceanospirillales</taxon>
        <taxon>Saccharospirillaceae</taxon>
        <taxon>Reinekea</taxon>
    </lineage>
</organism>
<dbReference type="GO" id="GO:0000976">
    <property type="term" value="F:transcription cis-regulatory region binding"/>
    <property type="evidence" value="ECO:0007669"/>
    <property type="project" value="TreeGrafter"/>
</dbReference>
<keyword evidence="3" id="KW-0804">Transcription</keyword>
<dbReference type="InterPro" id="IPR001387">
    <property type="entry name" value="Cro/C1-type_HTH"/>
</dbReference>
<reference evidence="6 7" key="1">
    <citation type="submission" date="2006-02" db="EMBL/GenBank/DDBJ databases">
        <authorList>
            <person name="Pinhassi J."/>
            <person name="Pedros-Alio C."/>
            <person name="Ferriera S."/>
            <person name="Johnson J."/>
            <person name="Kravitz S."/>
            <person name="Halpern A."/>
            <person name="Remington K."/>
            <person name="Beeson K."/>
            <person name="Tran B."/>
            <person name="Rogers Y.-H."/>
            <person name="Friedman R."/>
            <person name="Venter J.C."/>
        </authorList>
    </citation>
    <scope>NUCLEOTIDE SEQUENCE [LARGE SCALE GENOMIC DNA]</scope>
    <source>
        <strain evidence="6 7">MED297</strain>
    </source>
</reference>
<dbReference type="Proteomes" id="UP000005953">
    <property type="component" value="Unassembled WGS sequence"/>
</dbReference>
<evidence type="ECO:0000256" key="3">
    <source>
        <dbReference type="ARBA" id="ARBA00023163"/>
    </source>
</evidence>
<evidence type="ECO:0000259" key="5">
    <source>
        <dbReference type="PROSITE" id="PS50943"/>
    </source>
</evidence>
<evidence type="ECO:0000256" key="1">
    <source>
        <dbReference type="ARBA" id="ARBA00023015"/>
    </source>
</evidence>
<gene>
    <name evidence="6" type="ORF">MED297_17218</name>
</gene>
<dbReference type="Gene3D" id="1.10.260.40">
    <property type="entry name" value="lambda repressor-like DNA-binding domains"/>
    <property type="match status" value="1"/>
</dbReference>
<name>A4BFK9_9GAMM</name>
<dbReference type="SMART" id="SM00354">
    <property type="entry name" value="HTH_LACI"/>
    <property type="match status" value="1"/>
</dbReference>
<sequence>MARVTLRDVAEKAGVSVASVSNVLNGRTEKVTAKTAQRIVDVARELGYAKDFNAAALKTGSSNIALVLMPAIHTDDPDMQLMDGSPFFNDLLAGIEKGASVSHLQFSFIRMGHESEAKALLNGPEPQGVIVVGRLKDEIQQVIAKWRFKTIVVDNGDFFRQFSAHERLINFCVDDRVMGQLAVEHLINLGHRHLVLLFGALDASSVHQDRFLGIQQWLEAQDRSDVTLELVECGVNYSDAQQAFPAVESKLKKGATAVVCMADILALGCYRAATEAGYSIPQDFSLTGMDGLQILQYMPYQLTTVNQQVIQRGFSAVQSLVTHRPIDKPDISLTVGNTTRAIERE</sequence>
<dbReference type="InterPro" id="IPR028082">
    <property type="entry name" value="Peripla_BP_I"/>
</dbReference>
<keyword evidence="1" id="KW-0805">Transcription regulation</keyword>
<dbReference type="STRING" id="314283.MED297_17218"/>
<dbReference type="InterPro" id="IPR000843">
    <property type="entry name" value="HTH_LacI"/>
</dbReference>
<dbReference type="PROSITE" id="PS00356">
    <property type="entry name" value="HTH_LACI_1"/>
    <property type="match status" value="1"/>
</dbReference>
<dbReference type="GO" id="GO:0003700">
    <property type="term" value="F:DNA-binding transcription factor activity"/>
    <property type="evidence" value="ECO:0007669"/>
    <property type="project" value="TreeGrafter"/>
</dbReference>
<dbReference type="Gene3D" id="3.40.50.2300">
    <property type="match status" value="2"/>
</dbReference>
<accession>A4BFK9</accession>
<evidence type="ECO:0000313" key="6">
    <source>
        <dbReference type="EMBL" id="EAR09104.1"/>
    </source>
</evidence>
<dbReference type="Pfam" id="PF13377">
    <property type="entry name" value="Peripla_BP_3"/>
    <property type="match status" value="1"/>
</dbReference>
<dbReference type="PANTHER" id="PTHR30146:SF109">
    <property type="entry name" value="HTH-TYPE TRANSCRIPTIONAL REGULATOR GALS"/>
    <property type="match status" value="1"/>
</dbReference>
<dbReference type="PROSITE" id="PS50932">
    <property type="entry name" value="HTH_LACI_2"/>
    <property type="match status" value="1"/>
</dbReference>
<evidence type="ECO:0000259" key="4">
    <source>
        <dbReference type="PROSITE" id="PS50932"/>
    </source>
</evidence>
<dbReference type="InterPro" id="IPR046335">
    <property type="entry name" value="LacI/GalR-like_sensor"/>
</dbReference>
<dbReference type="RefSeq" id="WP_008043825.1">
    <property type="nucleotide sequence ID" value="NZ_CH724150.1"/>
</dbReference>
<feature type="domain" description="HTH cro/C1-type" evidence="5">
    <location>
        <begin position="5"/>
        <end position="42"/>
    </location>
</feature>
<dbReference type="Pfam" id="PF00356">
    <property type="entry name" value="LacI"/>
    <property type="match status" value="1"/>
</dbReference>
<dbReference type="PANTHER" id="PTHR30146">
    <property type="entry name" value="LACI-RELATED TRANSCRIPTIONAL REPRESSOR"/>
    <property type="match status" value="1"/>
</dbReference>
<feature type="domain" description="HTH lacI-type" evidence="4">
    <location>
        <begin position="4"/>
        <end position="59"/>
    </location>
</feature>
<dbReference type="CDD" id="cd01392">
    <property type="entry name" value="HTH_LacI"/>
    <property type="match status" value="1"/>
</dbReference>
<protein>
    <submittedName>
        <fullName evidence="6">Transcriptional regulator, LacI family protein</fullName>
    </submittedName>
</protein>
<dbReference type="PROSITE" id="PS50943">
    <property type="entry name" value="HTH_CROC1"/>
    <property type="match status" value="1"/>
</dbReference>
<dbReference type="OrthoDB" id="6619319at2"/>
<dbReference type="SUPFAM" id="SSF47413">
    <property type="entry name" value="lambda repressor-like DNA-binding domains"/>
    <property type="match status" value="1"/>
</dbReference>
<dbReference type="PRINTS" id="PR00036">
    <property type="entry name" value="HTHLACI"/>
</dbReference>
<evidence type="ECO:0000256" key="2">
    <source>
        <dbReference type="ARBA" id="ARBA00023125"/>
    </source>
</evidence>
<keyword evidence="2" id="KW-0238">DNA-binding</keyword>
<dbReference type="AlphaFoldDB" id="A4BFK9"/>
<dbReference type="SUPFAM" id="SSF53822">
    <property type="entry name" value="Periplasmic binding protein-like I"/>
    <property type="match status" value="1"/>
</dbReference>
<dbReference type="HOGENOM" id="CLU_037628_6_0_6"/>
<evidence type="ECO:0000313" key="7">
    <source>
        <dbReference type="Proteomes" id="UP000005953"/>
    </source>
</evidence>
<dbReference type="EMBL" id="AAOE01000013">
    <property type="protein sequence ID" value="EAR09104.1"/>
    <property type="molecule type" value="Genomic_DNA"/>
</dbReference>
<comment type="caution">
    <text evidence="6">The sequence shown here is derived from an EMBL/GenBank/DDBJ whole genome shotgun (WGS) entry which is preliminary data.</text>
</comment>
<dbReference type="CDD" id="cd06267">
    <property type="entry name" value="PBP1_LacI_sugar_binding-like"/>
    <property type="match status" value="1"/>
</dbReference>
<proteinExistence type="predicted"/>
<keyword evidence="7" id="KW-1185">Reference proteome</keyword>
<dbReference type="InterPro" id="IPR010982">
    <property type="entry name" value="Lambda_DNA-bd_dom_sf"/>
</dbReference>